<organism evidence="1 2">
    <name type="scientific">Microlunatus kandeliicorticis</name>
    <dbReference type="NCBI Taxonomy" id="1759536"/>
    <lineage>
        <taxon>Bacteria</taxon>
        <taxon>Bacillati</taxon>
        <taxon>Actinomycetota</taxon>
        <taxon>Actinomycetes</taxon>
        <taxon>Propionibacteriales</taxon>
        <taxon>Propionibacteriaceae</taxon>
        <taxon>Microlunatus</taxon>
    </lineage>
</organism>
<accession>A0A7W3P627</accession>
<gene>
    <name evidence="1" type="ORF">FHX74_002245</name>
</gene>
<comment type="caution">
    <text evidence="1">The sequence shown here is derived from an EMBL/GenBank/DDBJ whole genome shotgun (WGS) entry which is preliminary data.</text>
</comment>
<sequence>MTTVSGSSVEEICAFIAAFAVKCDDEGDDGVLSRLVFVEDPTTWRGLLRAPHPEILVPLDPSFADDVGSGNIHAVLVPTDGQGGDISLGPVDSQAVAESLRTSGVSDLRRSEQLGKLARRSLSAFRRRIASKPALHQPRWAKGAVHRDVKGFLLAGRWNDASDGDRSQLKFLTGLSDDGLHNRVSDLALADDPFITGLGSTWSLVSPVDAWLLLKSSLQEEDFKRFETVAVTVLGEGDPTLDIDPGERWWRTSISGTGKKYSPQLTRGLARSLALLGTLGNDDVGTVHSGADWASSIVRTLLAAANSDESGRGWASIAGQLPLLAEAAPGAFLDAVEEALIGNAVVARAFFSDGPDSHPLTTSSMHTHVLWGLETTAWSSEYFSQSVDLLCKLDLVDPGGQQANRPANSLLNILRPWHPDTAASPGSRLMVFDNIRKNYPDRAWKLGLALLPEAHGSVHFPTRSPEYREWKPDKTSVPAAEYWGFIAEVLNRCIQDAGNDWDRWAEIFDRYANLAPSDREKIRASFQGQIPNLTSGSDRAKLWSHVRKVIADHREFPEAAWSLPEEEIVKLDDLIEKLAPPEPHAQHEWLFQDWSPHLEGARILDNYDTYEALLEQKREEAIASIVDSEGLTQISQLVSNVRVPEAVGWSLGGARPIFDDELLESLKLSASAAERQLAERYFARRFVDEGWDWLEGLLTKRPELSAYQRALLLLLSRDFPRSADTAEQDAEVAKVFWSHFSPPTAWGITLFSLNVPRLG</sequence>
<dbReference type="AlphaFoldDB" id="A0A7W3P627"/>
<dbReference type="Proteomes" id="UP000523079">
    <property type="component" value="Unassembled WGS sequence"/>
</dbReference>
<evidence type="ECO:0000313" key="2">
    <source>
        <dbReference type="Proteomes" id="UP000523079"/>
    </source>
</evidence>
<keyword evidence="2" id="KW-1185">Reference proteome</keyword>
<evidence type="ECO:0000313" key="1">
    <source>
        <dbReference type="EMBL" id="MBA8794626.1"/>
    </source>
</evidence>
<name>A0A7W3P627_9ACTN</name>
<dbReference type="EMBL" id="JACGWT010000003">
    <property type="protein sequence ID" value="MBA8794626.1"/>
    <property type="molecule type" value="Genomic_DNA"/>
</dbReference>
<reference evidence="1 2" key="1">
    <citation type="submission" date="2020-07" db="EMBL/GenBank/DDBJ databases">
        <title>Sequencing the genomes of 1000 actinobacteria strains.</title>
        <authorList>
            <person name="Klenk H.-P."/>
        </authorList>
    </citation>
    <scope>NUCLEOTIDE SEQUENCE [LARGE SCALE GENOMIC DNA]</scope>
    <source>
        <strain evidence="1 2">DSM 100723</strain>
    </source>
</reference>
<protein>
    <submittedName>
        <fullName evidence="1">Uncharacterized protein</fullName>
    </submittedName>
</protein>
<proteinExistence type="predicted"/>